<dbReference type="EMBL" id="GISG01016792">
    <property type="protein sequence ID" value="MBA4617512.1"/>
    <property type="molecule type" value="Transcribed_RNA"/>
</dbReference>
<protein>
    <submittedName>
        <fullName evidence="1">Uncharacterized protein</fullName>
    </submittedName>
</protein>
<accession>A0A7C8YG77</accession>
<dbReference type="AlphaFoldDB" id="A0A7C8YG77"/>
<reference evidence="1" key="2">
    <citation type="submission" date="2020-07" db="EMBL/GenBank/DDBJ databases">
        <authorList>
            <person name="Vera ALvarez R."/>
            <person name="Arias-Moreno D.M."/>
            <person name="Jimenez-Jacinto V."/>
            <person name="Jimenez-Bremont J.F."/>
            <person name="Swaminathan K."/>
            <person name="Moose S.P."/>
            <person name="Guerrero-Gonzalez M.L."/>
            <person name="Marino-Ramirez L."/>
            <person name="Landsman D."/>
            <person name="Rodriguez-Kessler M."/>
            <person name="Delgado-Sanchez P."/>
        </authorList>
    </citation>
    <scope>NUCLEOTIDE SEQUENCE</scope>
    <source>
        <tissue evidence="1">Cladode</tissue>
    </source>
</reference>
<organism evidence="1">
    <name type="scientific">Opuntia streptacantha</name>
    <name type="common">Prickly pear cactus</name>
    <name type="synonym">Opuntia cardona</name>
    <dbReference type="NCBI Taxonomy" id="393608"/>
    <lineage>
        <taxon>Eukaryota</taxon>
        <taxon>Viridiplantae</taxon>
        <taxon>Streptophyta</taxon>
        <taxon>Embryophyta</taxon>
        <taxon>Tracheophyta</taxon>
        <taxon>Spermatophyta</taxon>
        <taxon>Magnoliopsida</taxon>
        <taxon>eudicotyledons</taxon>
        <taxon>Gunneridae</taxon>
        <taxon>Pentapetalae</taxon>
        <taxon>Caryophyllales</taxon>
        <taxon>Cactineae</taxon>
        <taxon>Cactaceae</taxon>
        <taxon>Opuntioideae</taxon>
        <taxon>Opuntia</taxon>
    </lineage>
</organism>
<proteinExistence type="predicted"/>
<name>A0A7C8YG77_OPUST</name>
<evidence type="ECO:0000313" key="1">
    <source>
        <dbReference type="EMBL" id="MBA4617512.1"/>
    </source>
</evidence>
<reference evidence="1" key="1">
    <citation type="journal article" date="2013" name="J. Plant Res.">
        <title>Effect of fungi and light on seed germination of three Opuntia species from semiarid lands of central Mexico.</title>
        <authorList>
            <person name="Delgado-Sanchez P."/>
            <person name="Jimenez-Bremont J.F."/>
            <person name="Guerrero-Gonzalez Mde L."/>
            <person name="Flores J."/>
        </authorList>
    </citation>
    <scope>NUCLEOTIDE SEQUENCE</scope>
    <source>
        <tissue evidence="1">Cladode</tissue>
    </source>
</reference>
<sequence>MVLNPRELLSYVSLQCNGHQYIFITLPEVNCHLTIVQDGFSSSVGSNSHFPKPMIKSRWSDSNSPCCLTGALSSFPSNCATSSLSCREKISGRCSITLNDGKSFWVFHQ</sequence>